<dbReference type="InterPro" id="IPR012337">
    <property type="entry name" value="RNaseH-like_sf"/>
</dbReference>
<dbReference type="Pfam" id="PF09376">
    <property type="entry name" value="NurA"/>
    <property type="match status" value="1"/>
</dbReference>
<dbReference type="RefSeq" id="WP_188896221.1">
    <property type="nucleotide sequence ID" value="NZ_BMMZ01000007.1"/>
</dbReference>
<reference evidence="2" key="1">
    <citation type="journal article" date="2014" name="Int. J. Syst. Evol. Microbiol.">
        <title>Complete genome sequence of Corynebacterium casei LMG S-19264T (=DSM 44701T), isolated from a smear-ripened cheese.</title>
        <authorList>
            <consortium name="US DOE Joint Genome Institute (JGI-PGF)"/>
            <person name="Walter F."/>
            <person name="Albersmeier A."/>
            <person name="Kalinowski J."/>
            <person name="Ruckert C."/>
        </authorList>
    </citation>
    <scope>NUCLEOTIDE SEQUENCE</scope>
    <source>
        <strain evidence="2">CGMCC 4.7306</strain>
    </source>
</reference>
<comment type="caution">
    <text evidence="2">The sequence shown here is derived from an EMBL/GenBank/DDBJ whole genome shotgun (WGS) entry which is preliminary data.</text>
</comment>
<evidence type="ECO:0000313" key="3">
    <source>
        <dbReference type="Proteomes" id="UP000613840"/>
    </source>
</evidence>
<gene>
    <name evidence="2" type="ORF">GCM10011575_30430</name>
</gene>
<dbReference type="AlphaFoldDB" id="A0A917SDE6"/>
<accession>A0A917SDE6</accession>
<organism evidence="2 3">
    <name type="scientific">Microlunatus endophyticus</name>
    <dbReference type="NCBI Taxonomy" id="1716077"/>
    <lineage>
        <taxon>Bacteria</taxon>
        <taxon>Bacillati</taxon>
        <taxon>Actinomycetota</taxon>
        <taxon>Actinomycetes</taxon>
        <taxon>Propionibacteriales</taxon>
        <taxon>Propionibacteriaceae</taxon>
        <taxon>Microlunatus</taxon>
    </lineage>
</organism>
<evidence type="ECO:0000313" key="2">
    <source>
        <dbReference type="EMBL" id="GGL69804.1"/>
    </source>
</evidence>
<evidence type="ECO:0000259" key="1">
    <source>
        <dbReference type="Pfam" id="PF09376"/>
    </source>
</evidence>
<sequence length="312" mass="33884">MTARVWVDPWDPSFGTSLGDGALDESAAKLTLDLETPPESWAPVNPAADGWRPSELLIIDGVRRIDARVWFSDDDHPAAVLGIAASVAAGVVRIDGHARVAETRVGRGIFTSFPGADEVRTPIAEYPVIHTAGGDFEDLQIGVQQRMGELEVEAASASRAREDDLMIMDGPLFGRTTIPRALGYIKSHRASYLPPELNEIIVRLQAGQRTPVFTIGTTWSRHTWYLRLPTTSTSPWAGIVRCEAAESLSRAEVLRLADTSATVLPPFASEPYKDSRAPQNLVPIGGLERALRHRLGDPTKLHRALTAATAKS</sequence>
<name>A0A917SDE6_9ACTN</name>
<dbReference type="InterPro" id="IPR018977">
    <property type="entry name" value="NurA_domain"/>
</dbReference>
<proteinExistence type="predicted"/>
<reference evidence="2" key="2">
    <citation type="submission" date="2020-09" db="EMBL/GenBank/DDBJ databases">
        <authorList>
            <person name="Sun Q."/>
            <person name="Zhou Y."/>
        </authorList>
    </citation>
    <scope>NUCLEOTIDE SEQUENCE</scope>
    <source>
        <strain evidence="2">CGMCC 4.7306</strain>
    </source>
</reference>
<dbReference type="EMBL" id="BMMZ01000007">
    <property type="protein sequence ID" value="GGL69804.1"/>
    <property type="molecule type" value="Genomic_DNA"/>
</dbReference>
<dbReference type="SUPFAM" id="SSF53098">
    <property type="entry name" value="Ribonuclease H-like"/>
    <property type="match status" value="1"/>
</dbReference>
<dbReference type="Proteomes" id="UP000613840">
    <property type="component" value="Unassembled WGS sequence"/>
</dbReference>
<keyword evidence="3" id="KW-1185">Reference proteome</keyword>
<feature type="domain" description="NurA" evidence="1">
    <location>
        <begin position="85"/>
        <end position="282"/>
    </location>
</feature>
<protein>
    <recommendedName>
        <fullName evidence="1">NurA domain-containing protein</fullName>
    </recommendedName>
</protein>